<dbReference type="EMBL" id="CATQJL010000001">
    <property type="protein sequence ID" value="CAJ0591016.1"/>
    <property type="molecule type" value="Genomic_DNA"/>
</dbReference>
<evidence type="ECO:0000313" key="1">
    <source>
        <dbReference type="EMBL" id="CAJ0591016.1"/>
    </source>
</evidence>
<reference evidence="1" key="1">
    <citation type="submission" date="2023-07" db="EMBL/GenBank/DDBJ databases">
        <authorList>
            <consortium name="CYATHOMIX"/>
        </authorList>
    </citation>
    <scope>NUCLEOTIDE SEQUENCE</scope>
    <source>
        <strain evidence="1">N/A</strain>
    </source>
</reference>
<keyword evidence="2" id="KW-1185">Reference proteome</keyword>
<protein>
    <submittedName>
        <fullName evidence="1">Uncharacterized protein</fullName>
    </submittedName>
</protein>
<dbReference type="Proteomes" id="UP001176961">
    <property type="component" value="Unassembled WGS sequence"/>
</dbReference>
<evidence type="ECO:0000313" key="2">
    <source>
        <dbReference type="Proteomes" id="UP001176961"/>
    </source>
</evidence>
<comment type="caution">
    <text evidence="1">The sequence shown here is derived from an EMBL/GenBank/DDBJ whole genome shotgun (WGS) entry which is preliminary data.</text>
</comment>
<dbReference type="AlphaFoldDB" id="A0AA36DPJ5"/>
<accession>A0AA36DPJ5</accession>
<organism evidence="1 2">
    <name type="scientific">Cylicocyclus nassatus</name>
    <name type="common">Nematode worm</name>
    <dbReference type="NCBI Taxonomy" id="53992"/>
    <lineage>
        <taxon>Eukaryota</taxon>
        <taxon>Metazoa</taxon>
        <taxon>Ecdysozoa</taxon>
        <taxon>Nematoda</taxon>
        <taxon>Chromadorea</taxon>
        <taxon>Rhabditida</taxon>
        <taxon>Rhabditina</taxon>
        <taxon>Rhabditomorpha</taxon>
        <taxon>Strongyloidea</taxon>
        <taxon>Strongylidae</taxon>
        <taxon>Cylicocyclus</taxon>
    </lineage>
</organism>
<proteinExistence type="predicted"/>
<name>A0AA36DPJ5_CYLNA</name>
<sequence>MLLKVVQANAENNTLLFCVNGSWILNINDTEVKVMDDELLSCKSLNISSLAKF</sequence>
<gene>
    <name evidence="1" type="ORF">CYNAS_LOCUS2999</name>
</gene>